<dbReference type="EMBL" id="JABBWG010000045">
    <property type="protein sequence ID" value="KAG1807116.1"/>
    <property type="molecule type" value="Genomic_DNA"/>
</dbReference>
<organism evidence="1 2">
    <name type="scientific">Suillus subaureus</name>
    <dbReference type="NCBI Taxonomy" id="48587"/>
    <lineage>
        <taxon>Eukaryota</taxon>
        <taxon>Fungi</taxon>
        <taxon>Dikarya</taxon>
        <taxon>Basidiomycota</taxon>
        <taxon>Agaricomycotina</taxon>
        <taxon>Agaricomycetes</taxon>
        <taxon>Agaricomycetidae</taxon>
        <taxon>Boletales</taxon>
        <taxon>Suillineae</taxon>
        <taxon>Suillaceae</taxon>
        <taxon>Suillus</taxon>
    </lineage>
</organism>
<dbReference type="AlphaFoldDB" id="A0A9P7DZJ5"/>
<gene>
    <name evidence="1" type="ORF">BJ212DRAFT_1388074</name>
</gene>
<reference evidence="1" key="1">
    <citation type="journal article" date="2020" name="New Phytol.">
        <title>Comparative genomics reveals dynamic genome evolution in host specialist ectomycorrhizal fungi.</title>
        <authorList>
            <person name="Lofgren L.A."/>
            <person name="Nguyen N.H."/>
            <person name="Vilgalys R."/>
            <person name="Ruytinx J."/>
            <person name="Liao H.L."/>
            <person name="Branco S."/>
            <person name="Kuo A."/>
            <person name="LaButti K."/>
            <person name="Lipzen A."/>
            <person name="Andreopoulos W."/>
            <person name="Pangilinan J."/>
            <person name="Riley R."/>
            <person name="Hundley H."/>
            <person name="Na H."/>
            <person name="Barry K."/>
            <person name="Grigoriev I.V."/>
            <person name="Stajich J.E."/>
            <person name="Kennedy P.G."/>
        </authorList>
    </citation>
    <scope>NUCLEOTIDE SEQUENCE</scope>
    <source>
        <strain evidence="1">MN1</strain>
    </source>
</reference>
<accession>A0A9P7DZJ5</accession>
<protein>
    <submittedName>
        <fullName evidence="1">Uncharacterized protein</fullName>
    </submittedName>
</protein>
<keyword evidence="2" id="KW-1185">Reference proteome</keyword>
<proteinExistence type="predicted"/>
<sequence length="54" mass="5912">MQSAANSLVGEYDFQKSYNLNPGKQITNFQRSIYTGAEKKTHLTTSSNSSSLAP</sequence>
<comment type="caution">
    <text evidence="1">The sequence shown here is derived from an EMBL/GenBank/DDBJ whole genome shotgun (WGS) entry which is preliminary data.</text>
</comment>
<name>A0A9P7DZJ5_9AGAM</name>
<dbReference type="Proteomes" id="UP000807769">
    <property type="component" value="Unassembled WGS sequence"/>
</dbReference>
<evidence type="ECO:0000313" key="1">
    <source>
        <dbReference type="EMBL" id="KAG1807116.1"/>
    </source>
</evidence>
<dbReference type="RefSeq" id="XP_041187852.1">
    <property type="nucleotide sequence ID" value="XM_041336910.1"/>
</dbReference>
<dbReference type="GeneID" id="64630926"/>
<evidence type="ECO:0000313" key="2">
    <source>
        <dbReference type="Proteomes" id="UP000807769"/>
    </source>
</evidence>